<evidence type="ECO:0000259" key="1">
    <source>
        <dbReference type="PROSITE" id="PS50075"/>
    </source>
</evidence>
<name>A0A2P2FF81_AMYLU</name>
<dbReference type="Pfam" id="PF00550">
    <property type="entry name" value="PP-binding"/>
    <property type="match status" value="1"/>
</dbReference>
<evidence type="ECO:0000313" key="3">
    <source>
        <dbReference type="Proteomes" id="UP000256220"/>
    </source>
</evidence>
<dbReference type="RefSeq" id="WP_034324473.1">
    <property type="nucleotide sequence ID" value="NZ_JFBM01000072.1"/>
</dbReference>
<accession>A0A2P2FF81</accession>
<dbReference type="Gene3D" id="1.10.1200.10">
    <property type="entry name" value="ACP-like"/>
    <property type="match status" value="1"/>
</dbReference>
<organism evidence="2 3">
    <name type="scientific">Amycolatopsis lurida NRRL 2430</name>
    <dbReference type="NCBI Taxonomy" id="1460371"/>
    <lineage>
        <taxon>Bacteria</taxon>
        <taxon>Bacillati</taxon>
        <taxon>Actinomycetota</taxon>
        <taxon>Actinomycetes</taxon>
        <taxon>Pseudonocardiales</taxon>
        <taxon>Pseudonocardiaceae</taxon>
        <taxon>Amycolatopsis</taxon>
    </lineage>
</organism>
<comment type="caution">
    <text evidence="2">The sequence shown here is derived from an EMBL/GenBank/DDBJ whole genome shotgun (WGS) entry which is preliminary data.</text>
</comment>
<dbReference type="SUPFAM" id="SSF47336">
    <property type="entry name" value="ACP-like"/>
    <property type="match status" value="1"/>
</dbReference>
<protein>
    <recommendedName>
        <fullName evidence="1">Carrier domain-containing protein</fullName>
    </recommendedName>
</protein>
<dbReference type="Proteomes" id="UP000256220">
    <property type="component" value="Unassembled WGS sequence"/>
</dbReference>
<dbReference type="AlphaFoldDB" id="A0A2P2FF81"/>
<dbReference type="InterPro" id="IPR009081">
    <property type="entry name" value="PP-bd_ACP"/>
</dbReference>
<dbReference type="PROSITE" id="PS50075">
    <property type="entry name" value="CARRIER"/>
    <property type="match status" value="1"/>
</dbReference>
<dbReference type="EMBL" id="JFBM01000072">
    <property type="protein sequence ID" value="KFU75374.1"/>
    <property type="molecule type" value="Genomic_DNA"/>
</dbReference>
<gene>
    <name evidence="2" type="ORF">BB31_41825</name>
</gene>
<keyword evidence="3" id="KW-1185">Reference proteome</keyword>
<proteinExistence type="predicted"/>
<dbReference type="InterPro" id="IPR036736">
    <property type="entry name" value="ACP-like_sf"/>
</dbReference>
<sequence>MTSENVSAAGRIEAIWKDVLDVQEIRQEDTFFELGGQSVTAVFVVERIEAEFGVSLDIGDLFEDPDLATFTQDVLSRSRKAA</sequence>
<reference evidence="2 3" key="1">
    <citation type="journal article" date="2014" name="Genome Announc.">
        <title>Draft Genome Sequence of Amycolatopsis lurida NRRL 2430, Producer of the Glycopeptide Family Antibiotic Ristocetin.</title>
        <authorList>
            <person name="Kwun M.J."/>
            <person name="Hong H.J."/>
        </authorList>
    </citation>
    <scope>NUCLEOTIDE SEQUENCE [LARGE SCALE GENOMIC DNA]</scope>
    <source>
        <strain evidence="2 3">NRRL 2430</strain>
    </source>
</reference>
<feature type="domain" description="Carrier" evidence="1">
    <location>
        <begin position="3"/>
        <end position="78"/>
    </location>
</feature>
<evidence type="ECO:0000313" key="2">
    <source>
        <dbReference type="EMBL" id="KFU75374.1"/>
    </source>
</evidence>